<keyword evidence="6" id="KW-1185">Reference proteome</keyword>
<feature type="coiled-coil region" evidence="3">
    <location>
        <begin position="522"/>
        <end position="595"/>
    </location>
</feature>
<protein>
    <recommendedName>
        <fullName evidence="4">NAB domain-containing protein</fullName>
    </recommendedName>
</protein>
<comment type="caution">
    <text evidence="5">The sequence shown here is derived from an EMBL/GenBank/DDBJ whole genome shotgun (WGS) entry which is preliminary data.</text>
</comment>
<dbReference type="Pfam" id="PF07765">
    <property type="entry name" value="KIP1"/>
    <property type="match status" value="1"/>
</dbReference>
<gene>
    <name evidence="5" type="ORF">ZIOFF_013142</name>
</gene>
<dbReference type="InterPro" id="IPR011684">
    <property type="entry name" value="NAB"/>
</dbReference>
<evidence type="ECO:0000256" key="1">
    <source>
        <dbReference type="ARBA" id="ARBA00023054"/>
    </source>
</evidence>
<evidence type="ECO:0000259" key="4">
    <source>
        <dbReference type="PROSITE" id="PS51774"/>
    </source>
</evidence>
<feature type="coiled-coil region" evidence="3">
    <location>
        <begin position="740"/>
        <end position="823"/>
    </location>
</feature>
<proteinExistence type="inferred from homology"/>
<dbReference type="InterPro" id="IPR051861">
    <property type="entry name" value="NET_actin-binding_domain"/>
</dbReference>
<feature type="domain" description="NAB" evidence="4">
    <location>
        <begin position="13"/>
        <end position="93"/>
    </location>
</feature>
<evidence type="ECO:0000313" key="5">
    <source>
        <dbReference type="EMBL" id="KAG6523286.1"/>
    </source>
</evidence>
<comment type="similarity">
    <text evidence="2">Belongs to the NET family.</text>
</comment>
<feature type="coiled-coil region" evidence="3">
    <location>
        <begin position="1282"/>
        <end position="1400"/>
    </location>
</feature>
<evidence type="ECO:0000256" key="2">
    <source>
        <dbReference type="ARBA" id="ARBA00038006"/>
    </source>
</evidence>
<accession>A0A8J5HFI4</accession>
<reference evidence="5 6" key="1">
    <citation type="submission" date="2020-08" db="EMBL/GenBank/DDBJ databases">
        <title>Plant Genome Project.</title>
        <authorList>
            <person name="Zhang R.-G."/>
        </authorList>
    </citation>
    <scope>NUCLEOTIDE SEQUENCE [LARGE SCALE GENOMIC DNA]</scope>
    <source>
        <tissue evidence="5">Rhizome</tissue>
    </source>
</reference>
<dbReference type="EMBL" id="JACMSC010000004">
    <property type="protein sequence ID" value="KAG6523286.1"/>
    <property type="molecule type" value="Genomic_DNA"/>
</dbReference>
<name>A0A8J5HFI4_ZINOF</name>
<dbReference type="PANTHER" id="PTHR32258:SF6">
    <property type="entry name" value="PROTEIN NETWORKED 1A"/>
    <property type="match status" value="1"/>
</dbReference>
<sequence>MATISHSGSRRLYSWWWNSHISPKNSKWLQENLSDMDSKIKVMIKIIEEDADSFAKRAEMYYKKRPELMKLVEEFYRAYRALAERYDNATGVLRQAHQTMAVVFPNQIPLEVSDELPMDSEMFELFDGDDEAMKMDRPFPEAIDLKNLPEMFTLEKLKEMEELQKVREENNRVNEQKLSSTLKIIDLQDEIISLRGIKGKLQDEVKLFKEEKELQYQELCEIKEDRNNLEKLKEKVEEENNRLNEQSLMFTVEMLNLKDEIVFLKDSKAKLNEELEICREDLHELVKKHEHELEHLHEKLQDMELIKLSIEEELERVRQENTKLGEELERCRGEKEVLNSAQRHSILQEQIQAVTMEMENLQAMIKELKDGNNDLKEIIKNHECQQVVNSDNLRKIQSMSEQNAILEASLSDANEELETLRENVTILEKRHENIRRRVFLDEDEKDVLLSHMDVAARNIEKLLGRNTFLENSLSDVNVELNTLKGNFKIIDECCQSLHGQKYSLLSEKDTLQTKFERISWSLRNLESSYTELEGKCSNLEREKASALQKVAELQEFLRLEKEKHQSLIHSSKSQLSALENQLHLGEQQCWKMEEELEVERQMVINGQIEVFILQRCLHDIEQKCITKEKEIAFFEKKSEKLRGWIIQITNMLEIDLKWGSLDDAKEEFLLQLILHEVRRLINSISEAHDEKQILILEKSVVVTLLQQFGLYVADLRGEVLACNMETQSREKEFTVLIGKNNKIFEANKQLEEKLQSSNQREELLKDEADILFRQLSQLQEAHRKLQRQTARVVEENQLLSKKLNAVTIKKDNLEEEANFLLVEIMTLDYLCASLTSYLAETGLELKLVSDERDYLCKAQDELIKEIMLVHRKVKMLELENKQLELSFTDLNECRRCLSRLHNDMNMARNVINACEDKLLLDKDMVQVTKSELHRNIEESKIKVIEAKLAKQEMEKSDNCGIGTDYQAEISSLLNDIQSATVCVTFFRDKVIEQILQCESIQRNGMLHRKALHDEIMIRDETVNELKEKVNSLEVDNRRLNKEVNTYMSILETFLDDINILEEQSQSFGKYHPSPSNQGKQGNQVSHMYKKQETNKAHGARSQLGIPELCHLKAKIRALQKMVKDTRNLLELERLDSNASLEAAWHEIEALRSKDNSDNGSRKKKYEKIMRNIELDIVLNASSLPTQLKDIHSHEGRKRENVKETFYQRLEMWGTTEKDSSKQKQKSPIVIEEVERSHASNELVSEKELGVDKLGEPKKSEIESDHERNQMEMERLCSNAQRLLALQASVQELHKKMEALENINSTSLEFDAVKVQLKEAEGTISKLVELNSKLTNKAGDLTESNDEVREIKKDAGSRNRRQISDRAEKVSEKIGKLELELQKLQLQVQKMEEEENRIRKTKIVDKSGMLLKEYIYGKREVRKKKRGSCRCMRPKTKGD</sequence>
<evidence type="ECO:0000256" key="3">
    <source>
        <dbReference type="SAM" id="Coils"/>
    </source>
</evidence>
<keyword evidence="1 3" id="KW-0175">Coiled coil</keyword>
<dbReference type="Proteomes" id="UP000734854">
    <property type="component" value="Unassembled WGS sequence"/>
</dbReference>
<dbReference type="GO" id="GO:0003779">
    <property type="term" value="F:actin binding"/>
    <property type="evidence" value="ECO:0007669"/>
    <property type="project" value="InterPro"/>
</dbReference>
<dbReference type="PANTHER" id="PTHR32258">
    <property type="entry name" value="PROTEIN NETWORKED 4A"/>
    <property type="match status" value="1"/>
</dbReference>
<feature type="coiled-coil region" evidence="3">
    <location>
        <begin position="219"/>
        <end position="437"/>
    </location>
</feature>
<evidence type="ECO:0000313" key="6">
    <source>
        <dbReference type="Proteomes" id="UP000734854"/>
    </source>
</evidence>
<organism evidence="5 6">
    <name type="scientific">Zingiber officinale</name>
    <name type="common">Ginger</name>
    <name type="synonym">Amomum zingiber</name>
    <dbReference type="NCBI Taxonomy" id="94328"/>
    <lineage>
        <taxon>Eukaryota</taxon>
        <taxon>Viridiplantae</taxon>
        <taxon>Streptophyta</taxon>
        <taxon>Embryophyta</taxon>
        <taxon>Tracheophyta</taxon>
        <taxon>Spermatophyta</taxon>
        <taxon>Magnoliopsida</taxon>
        <taxon>Liliopsida</taxon>
        <taxon>Zingiberales</taxon>
        <taxon>Zingiberaceae</taxon>
        <taxon>Zingiber</taxon>
    </lineage>
</organism>
<dbReference type="PROSITE" id="PS51774">
    <property type="entry name" value="NAB"/>
    <property type="match status" value="1"/>
</dbReference>